<keyword evidence="3" id="KW-1185">Reference proteome</keyword>
<reference evidence="2 3" key="1">
    <citation type="submission" date="2015-07" db="EMBL/GenBank/DDBJ databases">
        <authorList>
            <person name="Kim K.M."/>
        </authorList>
    </citation>
    <scope>NUCLEOTIDE SEQUENCE [LARGE SCALE GENOMIC DNA]</scope>
    <source>
        <strain evidence="2 3">KCTC 12363</strain>
    </source>
</reference>
<sequence>MEVKVSKRRSFLGKFSFFLISFFVGRVKPLLAMKNLFGLPKNTGKLYFPNGFKVTEVSTTEAVVWTRLSHSKKPKPIIHKKAKTKPKANNYYPVDFDENQPVKNMDGAIVGAKGKVRIKYKAKGKTVETDWYKTESINDFTAQIPLTNLKSGEHYSFELEAMPADGQVHSSVSGSFNTASDPTEIKSVNLTTSTCQYFWNYDDAKRGFKTYDAMTKLKPDFFVHTGDYVYYDRIGPLATDIEKARHKWHAMDGWASIKEFYQQVPIYMLKDDHDLLKDDVYPDSSPLGELTLENGLKIWRENVPLKDKPYRTFRWGKDLQIWLVEGREYRSPKDISAGQPRTIWGEEQKNWFIETFEKSDATFKILFSPTPVVGPDREKKRDNHANQLFEKEGNWIRGFLSDKKGVFVVNGDRHWQYYSIDEATGLREFGAGPVSDSQSGGWSQDDKRPEHQFLRVKGGFLGIKVFRNGSVPKIDFRHYDVEGRIVNKVEFDS</sequence>
<dbReference type="Pfam" id="PF09423">
    <property type="entry name" value="PhoD"/>
    <property type="match status" value="1"/>
</dbReference>
<dbReference type="InterPro" id="IPR029052">
    <property type="entry name" value="Metallo-depent_PP-like"/>
</dbReference>
<dbReference type="InterPro" id="IPR052900">
    <property type="entry name" value="Phospholipid_Metab_Enz"/>
</dbReference>
<dbReference type="AlphaFoldDB" id="A0A0H4PI71"/>
<dbReference type="InterPro" id="IPR038607">
    <property type="entry name" value="PhoD-like_sf"/>
</dbReference>
<dbReference type="OrthoDB" id="9763616at2"/>
<dbReference type="PANTHER" id="PTHR43606:SF1">
    <property type="entry name" value="PHOD-LIKE PHOSPHATASE METALLOPHOSPHATASE DOMAIN-CONTAINING PROTEIN"/>
    <property type="match status" value="1"/>
</dbReference>
<proteinExistence type="predicted"/>
<evidence type="ECO:0000313" key="3">
    <source>
        <dbReference type="Proteomes" id="UP000036520"/>
    </source>
</evidence>
<dbReference type="SUPFAM" id="SSF56300">
    <property type="entry name" value="Metallo-dependent phosphatases"/>
    <property type="match status" value="1"/>
</dbReference>
<protein>
    <submittedName>
        <fullName evidence="2">Alkaline phosphatase D-related protein</fullName>
    </submittedName>
</protein>
<dbReference type="PANTHER" id="PTHR43606">
    <property type="entry name" value="PHOSPHATASE, PUTATIVE (AFU_ORTHOLOGUE AFUA_6G08710)-RELATED"/>
    <property type="match status" value="1"/>
</dbReference>
<feature type="domain" description="PhoD-like phosphatase metallophosphatase" evidence="1">
    <location>
        <begin position="193"/>
        <end position="444"/>
    </location>
</feature>
<dbReference type="Gene3D" id="2.60.40.380">
    <property type="entry name" value="Purple acid phosphatase-like, N-terminal"/>
    <property type="match status" value="1"/>
</dbReference>
<dbReference type="Gene3D" id="3.60.21.70">
    <property type="entry name" value="PhoD-like phosphatase"/>
    <property type="match status" value="1"/>
</dbReference>
<name>A0A0H4PI71_9BACT</name>
<accession>A0A0H4PI71</accession>
<dbReference type="InterPro" id="IPR018946">
    <property type="entry name" value="PhoD-like_MPP"/>
</dbReference>
<dbReference type="STRING" id="320787.CA2015_4511"/>
<organism evidence="2 3">
    <name type="scientific">Cyclobacterium amurskyense</name>
    <dbReference type="NCBI Taxonomy" id="320787"/>
    <lineage>
        <taxon>Bacteria</taxon>
        <taxon>Pseudomonadati</taxon>
        <taxon>Bacteroidota</taxon>
        <taxon>Cytophagia</taxon>
        <taxon>Cytophagales</taxon>
        <taxon>Cyclobacteriaceae</taxon>
        <taxon>Cyclobacterium</taxon>
    </lineage>
</organism>
<evidence type="ECO:0000313" key="2">
    <source>
        <dbReference type="EMBL" id="AKP53849.1"/>
    </source>
</evidence>
<gene>
    <name evidence="2" type="ORF">CA2015_4511</name>
</gene>
<evidence type="ECO:0000259" key="1">
    <source>
        <dbReference type="Pfam" id="PF09423"/>
    </source>
</evidence>
<dbReference type="KEGG" id="camu:CA2015_4511"/>
<dbReference type="EMBL" id="CP012040">
    <property type="protein sequence ID" value="AKP53849.1"/>
    <property type="molecule type" value="Genomic_DNA"/>
</dbReference>
<dbReference type="PATRIC" id="fig|320787.5.peg.4946"/>
<dbReference type="Proteomes" id="UP000036520">
    <property type="component" value="Chromosome"/>
</dbReference>